<dbReference type="Proteomes" id="UP000030651">
    <property type="component" value="Unassembled WGS sequence"/>
</dbReference>
<name>W3X9V1_PESFW</name>
<accession>W3X9V1</accession>
<dbReference type="OrthoDB" id="10605248at2759"/>
<organism evidence="1 2">
    <name type="scientific">Pestalotiopsis fici (strain W106-1 / CGMCC3.15140)</name>
    <dbReference type="NCBI Taxonomy" id="1229662"/>
    <lineage>
        <taxon>Eukaryota</taxon>
        <taxon>Fungi</taxon>
        <taxon>Dikarya</taxon>
        <taxon>Ascomycota</taxon>
        <taxon>Pezizomycotina</taxon>
        <taxon>Sordariomycetes</taxon>
        <taxon>Xylariomycetidae</taxon>
        <taxon>Amphisphaeriales</taxon>
        <taxon>Sporocadaceae</taxon>
        <taxon>Pestalotiopsis</taxon>
    </lineage>
</organism>
<dbReference type="KEGG" id="pfy:PFICI_04764"/>
<evidence type="ECO:0000313" key="1">
    <source>
        <dbReference type="EMBL" id="ETS82888.1"/>
    </source>
</evidence>
<gene>
    <name evidence="1" type="ORF">PFICI_04764</name>
</gene>
<reference evidence="2" key="1">
    <citation type="journal article" date="2015" name="BMC Genomics">
        <title>Genomic and transcriptomic analysis of the endophytic fungus Pestalotiopsis fici reveals its lifestyle and high potential for synthesis of natural products.</title>
        <authorList>
            <person name="Wang X."/>
            <person name="Zhang X."/>
            <person name="Liu L."/>
            <person name="Xiang M."/>
            <person name="Wang W."/>
            <person name="Sun X."/>
            <person name="Che Y."/>
            <person name="Guo L."/>
            <person name="Liu G."/>
            <person name="Guo L."/>
            <person name="Wang C."/>
            <person name="Yin W.B."/>
            <person name="Stadler M."/>
            <person name="Zhang X."/>
            <person name="Liu X."/>
        </authorList>
    </citation>
    <scope>NUCLEOTIDE SEQUENCE [LARGE SCALE GENOMIC DNA]</scope>
    <source>
        <strain evidence="2">W106-1 / CGMCC3.15140</strain>
    </source>
</reference>
<proteinExistence type="predicted"/>
<dbReference type="InParanoid" id="W3X9V1"/>
<dbReference type="RefSeq" id="XP_007831536.1">
    <property type="nucleotide sequence ID" value="XM_007833345.1"/>
</dbReference>
<keyword evidence="2" id="KW-1185">Reference proteome</keyword>
<sequence>MTNHDSIASLSYRLEFFIYTPVIYQGTLIHLQTFCPNKCRGSENPRKPQVVITKNLPPSATRDTITRTYLKTKYDAGDISAALAYDPEGSENRISAREAGVKIAVDEALSKLG</sequence>
<protein>
    <submittedName>
        <fullName evidence="1">Uncharacterized protein</fullName>
    </submittedName>
</protein>
<dbReference type="HOGENOM" id="CLU_2134386_0_0_1"/>
<dbReference type="AlphaFoldDB" id="W3X9V1"/>
<dbReference type="EMBL" id="KI912111">
    <property type="protein sequence ID" value="ETS82888.1"/>
    <property type="molecule type" value="Genomic_DNA"/>
</dbReference>
<dbReference type="GeneID" id="19269777"/>
<evidence type="ECO:0000313" key="2">
    <source>
        <dbReference type="Proteomes" id="UP000030651"/>
    </source>
</evidence>